<gene>
    <name evidence="1" type="ORF">Amon02_000960900</name>
</gene>
<reference evidence="1" key="1">
    <citation type="submission" date="2023-04" db="EMBL/GenBank/DDBJ databases">
        <title>Ambrosiozyma monospora NBRC 10751.</title>
        <authorList>
            <person name="Ichikawa N."/>
            <person name="Sato H."/>
            <person name="Tonouchi N."/>
        </authorList>
    </citation>
    <scope>NUCLEOTIDE SEQUENCE</scope>
    <source>
        <strain evidence="1">NBRC 10751</strain>
    </source>
</reference>
<sequence length="199" mass="20845">MFKYSIQSVDKPTKSSFKPKPKAASPATSGSVPKPKPTPKPFAPAKKPIVSEDDDGWGGEDEIEQRDFSKKPLENVPSAYKPTKVDINELRKGPSSTTSGPPKAKKAAPAAPKSPVSATISLTSTGLSSLPKPKVTNTVASRYATSEVATPPKFGGKAVNFDAAPKTDSSKLVGGASRNFASSSGKTPAQLWAEKKGKY</sequence>
<dbReference type="EMBL" id="BSXS01009098">
    <property type="protein sequence ID" value="GME94606.1"/>
    <property type="molecule type" value="Genomic_DNA"/>
</dbReference>
<name>A0ACB5TSV4_AMBMO</name>
<proteinExistence type="predicted"/>
<keyword evidence="2" id="KW-1185">Reference proteome</keyword>
<comment type="caution">
    <text evidence="1">The sequence shown here is derived from an EMBL/GenBank/DDBJ whole genome shotgun (WGS) entry which is preliminary data.</text>
</comment>
<evidence type="ECO:0000313" key="1">
    <source>
        <dbReference type="EMBL" id="GME94606.1"/>
    </source>
</evidence>
<protein>
    <submittedName>
        <fullName evidence="1">Unnamed protein product</fullName>
    </submittedName>
</protein>
<organism evidence="1 2">
    <name type="scientific">Ambrosiozyma monospora</name>
    <name type="common">Yeast</name>
    <name type="synonym">Endomycopsis monosporus</name>
    <dbReference type="NCBI Taxonomy" id="43982"/>
    <lineage>
        <taxon>Eukaryota</taxon>
        <taxon>Fungi</taxon>
        <taxon>Dikarya</taxon>
        <taxon>Ascomycota</taxon>
        <taxon>Saccharomycotina</taxon>
        <taxon>Pichiomycetes</taxon>
        <taxon>Pichiales</taxon>
        <taxon>Pichiaceae</taxon>
        <taxon>Ambrosiozyma</taxon>
    </lineage>
</organism>
<accession>A0ACB5TSV4</accession>
<evidence type="ECO:0000313" key="2">
    <source>
        <dbReference type="Proteomes" id="UP001165064"/>
    </source>
</evidence>
<dbReference type="Proteomes" id="UP001165064">
    <property type="component" value="Unassembled WGS sequence"/>
</dbReference>